<keyword evidence="6" id="KW-0677">Repeat</keyword>
<organism evidence="15 16">
    <name type="scientific">Pristionchus entomophagus</name>
    <dbReference type="NCBI Taxonomy" id="358040"/>
    <lineage>
        <taxon>Eukaryota</taxon>
        <taxon>Metazoa</taxon>
        <taxon>Ecdysozoa</taxon>
        <taxon>Nematoda</taxon>
        <taxon>Chromadorea</taxon>
        <taxon>Rhabditida</taxon>
        <taxon>Rhabditina</taxon>
        <taxon>Diplogasteromorpha</taxon>
        <taxon>Diplogasteroidea</taxon>
        <taxon>Neodiplogasteridae</taxon>
        <taxon>Pristionchus</taxon>
    </lineage>
</organism>
<dbReference type="PROSITE" id="PS50092">
    <property type="entry name" value="TSP1"/>
    <property type="match status" value="12"/>
</dbReference>
<evidence type="ECO:0000256" key="7">
    <source>
        <dbReference type="ARBA" id="ARBA00022801"/>
    </source>
</evidence>
<evidence type="ECO:0000256" key="2">
    <source>
        <dbReference type="ARBA" id="ARBA00022525"/>
    </source>
</evidence>
<dbReference type="Pfam" id="PF01562">
    <property type="entry name" value="Pep_M12B_propep"/>
    <property type="match status" value="1"/>
</dbReference>
<keyword evidence="11" id="KW-0325">Glycoprotein</keyword>
<proteinExistence type="predicted"/>
<keyword evidence="5 13" id="KW-0732">Signal</keyword>
<dbReference type="SUPFAM" id="SSF82895">
    <property type="entry name" value="TSP-1 type 1 repeat"/>
    <property type="match status" value="12"/>
</dbReference>
<dbReference type="GO" id="GO:0004222">
    <property type="term" value="F:metalloendopeptidase activity"/>
    <property type="evidence" value="ECO:0007669"/>
    <property type="project" value="InterPro"/>
</dbReference>
<feature type="domain" description="Peptidase M12B" evidence="14">
    <location>
        <begin position="248"/>
        <end position="450"/>
    </location>
</feature>
<dbReference type="SUPFAM" id="SSF55486">
    <property type="entry name" value="Metalloproteases ('zincins'), catalytic domain"/>
    <property type="match status" value="1"/>
</dbReference>
<dbReference type="InterPro" id="IPR001590">
    <property type="entry name" value="Peptidase_M12B"/>
</dbReference>
<comment type="subcellular location">
    <subcellularLocation>
        <location evidence="1">Secreted</location>
    </subcellularLocation>
</comment>
<dbReference type="InterPro" id="IPR057401">
    <property type="entry name" value="Adt-1/2-like_dom"/>
</dbReference>
<dbReference type="InterPro" id="IPR002870">
    <property type="entry name" value="Peptidase_M12B_N"/>
</dbReference>
<comment type="caution">
    <text evidence="15">The sequence shown here is derived from an EMBL/GenBank/DDBJ whole genome shotgun (WGS) entry which is preliminary data.</text>
</comment>
<dbReference type="FunFam" id="2.20.100.10:FF:000001">
    <property type="entry name" value="semaphorin-5A isoform X1"/>
    <property type="match status" value="2"/>
</dbReference>
<reference evidence="15" key="1">
    <citation type="submission" date="2023-10" db="EMBL/GenBank/DDBJ databases">
        <title>Genome assembly of Pristionchus species.</title>
        <authorList>
            <person name="Yoshida K."/>
            <person name="Sommer R.J."/>
        </authorList>
    </citation>
    <scope>NUCLEOTIDE SEQUENCE</scope>
    <source>
        <strain evidence="15">RS0144</strain>
    </source>
</reference>
<dbReference type="Gene3D" id="2.20.100.10">
    <property type="entry name" value="Thrombospondin type-1 (TSP1) repeat"/>
    <property type="match status" value="11"/>
</dbReference>
<dbReference type="Proteomes" id="UP001432027">
    <property type="component" value="Unassembled WGS sequence"/>
</dbReference>
<dbReference type="PANTHER" id="PTHR13723:SF315">
    <property type="entry name" value="NO LONG NERVE CORD, ISOFORM C"/>
    <property type="match status" value="1"/>
</dbReference>
<evidence type="ECO:0000256" key="6">
    <source>
        <dbReference type="ARBA" id="ARBA00022737"/>
    </source>
</evidence>
<dbReference type="GO" id="GO:0046872">
    <property type="term" value="F:metal ion binding"/>
    <property type="evidence" value="ECO:0007669"/>
    <property type="project" value="UniProtKB-KW"/>
</dbReference>
<feature type="chain" id="PRO_5043517907" description="Peptidase M12B domain-containing protein" evidence="13">
    <location>
        <begin position="19"/>
        <end position="1485"/>
    </location>
</feature>
<keyword evidence="16" id="KW-1185">Reference proteome</keyword>
<evidence type="ECO:0000313" key="15">
    <source>
        <dbReference type="EMBL" id="GMT04084.1"/>
    </source>
</evidence>
<dbReference type="Gene3D" id="3.40.390.10">
    <property type="entry name" value="Collagenase (Catalytic Domain)"/>
    <property type="match status" value="1"/>
</dbReference>
<sequence length="1485" mass="164743">MRRFLLLLPLLWVSHTRGLHHRLTKRELHQTFGVNHVNSVPEYSLARIEKTELDGARKGLIDVRLHAFNQTYLMRIKPNDRLISRHAVTIIRDGNSTEERRDLISPCHYHGQLLSHSKRKKKKIIYLTKEEIQISKKMQVAISDCRTTMGTLDMDDHFLVLHPLPARSHEWQEEKHIVYKRSSGLLADLEDGLEEELIKLNAIDSAGFCDSSASVDSPLTADLFSLNYTVPSIGTLESSFIFPQMDPITLEIGLFLDSKLYEHFQREFSRDPEQHLIDFSLALINNVHVLYQQPTLSPNLDIVIVRFEMWKTQPAGLETSVHKNGQAQSLLDGFCRHQSRINPGTDLTHPEHWDHGVLLTGYDIYHTTASVAGVAPVARMCDPLFACSLVEGMHLGRSFVLAHEMGHNMGMVHDGVQNSCSRSCCLMSAVNGAGKTTWSECSVREFNAFLLQLDESGRGNCLRDSSIGISERSHTADSRLPGQRFTADQQCSYFWGRDYVVEIPNGRQMDDICRILWCGNGGSTISTAHPALEGSWCGGEKFCIEGRCQSWKGSLPAPRQIDGNWSPWAGEAQCPVRQCHVTNSIHVKPQHRECINPAPNNGGLSCRGSALRGLLCGSSSSSCVGLSRQEYGDRVCTALQNDPARPDRQLTGKSFNHGTQPCRVWCHLEASELIRNKGQFPDGAPCGHNSYCVGGTCLQMACEEKALIAESGDCPSEDFKDGKGTWSKWSPWSECSASCGEGKQIRKRECVSIEDCIGKRRERRACGSSSCESLGEWSPWSECSSQCGEGIEKRTRPCNSESCLASLEDTRSCNLGSCLSDWTEWGGCSSSCGGGTRLRRRECPVGRHCDGDTLETRTCANEPCPVVEVWGDWLPCSVSCGIGFQLRERLCNGVLCASNNKQARTCNEQTCPAKDTSYAWDGWSEWTQCSSSCGEGFRRRSRRCIRGDCPPWESSIERRRCVLGPCPEWGTWGSWTECENCSQFSTRSRSRTCSAIFPVFDASSITCPGPSAEVESCADTCISDGGGASRNIEVVQNRIHGLTTAVEYKWASWTEWTPCSVSCAEGRRSRSRKCQKGDCPSEGSSIIEECVQPECPKVQNGWLEWSEWSGCGGNRCVPGAEEIRRRMCSFPFACPTMDESEKRPCLCTKKEMDEPSPLLFASLLHSLLNNEDEVHSLPVWSDWSAWATCSCFSLTSTRRRYCRVRSPSLQGFCAGPLVEQRSCVPSSCSAVHGNWGEWGQWSDCSRDCEGTGHQIRNRMCASPIPSNRGSFCTGLSFDQRACSSSVPCDKRVDGNWAEWTGWSPCSDSCGGHSSRTRYCTNPRPTSGGNQCFGPDFELQPCADLAKCKHSLTDGGWSSWTGWSPCPSSSCSFSLQHRERQCSSPPPSSGGRVCEGLAHMTAVCTPARDDCPQWEESQWEPWSEWSPCLSNCGQGRRFRSRLCSSTSTPCFGRSSQSQKCSDDLSLCLSFLNSTLAVDSQLASLDD</sequence>
<dbReference type="InterPro" id="IPR000884">
    <property type="entry name" value="TSP1_rpt"/>
</dbReference>
<dbReference type="Gene3D" id="3.40.1620.60">
    <property type="match status" value="1"/>
</dbReference>
<dbReference type="InterPro" id="IPR050439">
    <property type="entry name" value="ADAMTS_ADAMTS-like"/>
</dbReference>
<dbReference type="GO" id="GO:0030198">
    <property type="term" value="P:extracellular matrix organization"/>
    <property type="evidence" value="ECO:0007669"/>
    <property type="project" value="TreeGrafter"/>
</dbReference>
<feature type="binding site" evidence="12">
    <location>
        <position position="407"/>
    </location>
    <ligand>
        <name>Zn(2+)</name>
        <dbReference type="ChEBI" id="CHEBI:29105"/>
        <note>catalytic</note>
    </ligand>
</feature>
<dbReference type="EMBL" id="BTSX01000006">
    <property type="protein sequence ID" value="GMT04084.1"/>
    <property type="molecule type" value="Genomic_DNA"/>
</dbReference>
<accession>A0AAV5UB21</accession>
<feature type="binding site" evidence="12">
    <location>
        <position position="403"/>
    </location>
    <ligand>
        <name>Zn(2+)</name>
        <dbReference type="ChEBI" id="CHEBI:29105"/>
        <note>catalytic</note>
    </ligand>
</feature>
<keyword evidence="7" id="KW-0378">Hydrolase</keyword>
<evidence type="ECO:0000256" key="9">
    <source>
        <dbReference type="ARBA" id="ARBA00023049"/>
    </source>
</evidence>
<keyword evidence="8 12" id="KW-0862">Zinc</keyword>
<dbReference type="GO" id="GO:0006508">
    <property type="term" value="P:proteolysis"/>
    <property type="evidence" value="ECO:0007669"/>
    <property type="project" value="UniProtKB-KW"/>
</dbReference>
<feature type="binding site" evidence="12">
    <location>
        <position position="413"/>
    </location>
    <ligand>
        <name>Zn(2+)</name>
        <dbReference type="ChEBI" id="CHEBI:29105"/>
        <note>catalytic</note>
    </ligand>
</feature>
<keyword evidence="10 12" id="KW-1015">Disulfide bond</keyword>
<evidence type="ECO:0000256" key="4">
    <source>
        <dbReference type="ARBA" id="ARBA00022723"/>
    </source>
</evidence>
<gene>
    <name evidence="15" type="ORF">PENTCL1PPCAC_26258</name>
</gene>
<evidence type="ECO:0000256" key="3">
    <source>
        <dbReference type="ARBA" id="ARBA00022670"/>
    </source>
</evidence>
<protein>
    <recommendedName>
        <fullName evidence="14">Peptidase M12B domain-containing protein</fullName>
    </recommendedName>
</protein>
<evidence type="ECO:0000256" key="13">
    <source>
        <dbReference type="SAM" id="SignalP"/>
    </source>
</evidence>
<dbReference type="PRINTS" id="PR01705">
    <property type="entry name" value="TSP1REPEAT"/>
</dbReference>
<evidence type="ECO:0000256" key="11">
    <source>
        <dbReference type="ARBA" id="ARBA00023180"/>
    </source>
</evidence>
<feature type="signal peptide" evidence="13">
    <location>
        <begin position="1"/>
        <end position="18"/>
    </location>
</feature>
<dbReference type="CDD" id="cd04273">
    <property type="entry name" value="ZnMc_ADAMTS_like"/>
    <property type="match status" value="1"/>
</dbReference>
<feature type="disulfide bond" evidence="12">
    <location>
        <begin position="420"/>
        <end position="425"/>
    </location>
</feature>
<dbReference type="Pfam" id="PF00090">
    <property type="entry name" value="TSP_1"/>
    <property type="match status" value="11"/>
</dbReference>
<dbReference type="PROSITE" id="PS50215">
    <property type="entry name" value="ADAM_MEPRO"/>
    <property type="match status" value="1"/>
</dbReference>
<evidence type="ECO:0000313" key="16">
    <source>
        <dbReference type="Proteomes" id="UP001432027"/>
    </source>
</evidence>
<dbReference type="Pfam" id="PF17771">
    <property type="entry name" value="ADAMTS_CR_2"/>
    <property type="match status" value="1"/>
</dbReference>
<dbReference type="Pfam" id="PF25379">
    <property type="entry name" value="Adt-1"/>
    <property type="match status" value="1"/>
</dbReference>
<dbReference type="InterPro" id="IPR036383">
    <property type="entry name" value="TSP1_rpt_sf"/>
</dbReference>
<keyword evidence="2" id="KW-0964">Secreted</keyword>
<evidence type="ECO:0000256" key="8">
    <source>
        <dbReference type="ARBA" id="ARBA00022833"/>
    </source>
</evidence>
<dbReference type="InterPro" id="IPR041645">
    <property type="entry name" value="ADAMTS_CR_2"/>
</dbReference>
<feature type="active site" evidence="12">
    <location>
        <position position="404"/>
    </location>
</feature>
<evidence type="ECO:0000256" key="10">
    <source>
        <dbReference type="ARBA" id="ARBA00023157"/>
    </source>
</evidence>
<dbReference type="GO" id="GO:0005576">
    <property type="term" value="C:extracellular region"/>
    <property type="evidence" value="ECO:0007669"/>
    <property type="project" value="UniProtKB-SubCell"/>
</dbReference>
<dbReference type="Pfam" id="PF01421">
    <property type="entry name" value="Reprolysin"/>
    <property type="match status" value="1"/>
</dbReference>
<evidence type="ECO:0000256" key="1">
    <source>
        <dbReference type="ARBA" id="ARBA00004613"/>
    </source>
</evidence>
<keyword evidence="9" id="KW-0482">Metalloprotease</keyword>
<comment type="caution">
    <text evidence="12">Lacks conserved residue(s) required for the propagation of feature annotation.</text>
</comment>
<keyword evidence="4 12" id="KW-0479">Metal-binding</keyword>
<dbReference type="GO" id="GO:0031012">
    <property type="term" value="C:extracellular matrix"/>
    <property type="evidence" value="ECO:0007669"/>
    <property type="project" value="TreeGrafter"/>
</dbReference>
<dbReference type="PANTHER" id="PTHR13723">
    <property type="entry name" value="ADAMTS A DISINTEGRIN AND METALLOPROTEASE WITH THROMBOSPONDIN MOTIFS PROTEASE"/>
    <property type="match status" value="1"/>
</dbReference>
<evidence type="ECO:0000259" key="14">
    <source>
        <dbReference type="PROSITE" id="PS50215"/>
    </source>
</evidence>
<name>A0AAV5UB21_9BILA</name>
<dbReference type="InterPro" id="IPR024079">
    <property type="entry name" value="MetalloPept_cat_dom_sf"/>
</dbReference>
<evidence type="ECO:0000256" key="5">
    <source>
        <dbReference type="ARBA" id="ARBA00022729"/>
    </source>
</evidence>
<evidence type="ECO:0000256" key="12">
    <source>
        <dbReference type="PROSITE-ProRule" id="PRU00276"/>
    </source>
</evidence>
<dbReference type="SMART" id="SM00209">
    <property type="entry name" value="TSP1"/>
    <property type="match status" value="13"/>
</dbReference>
<keyword evidence="3" id="KW-0645">Protease</keyword>